<sequence>MARTTAIVRPPPGYSDAAIGPPTPLVESGIFALIDTAGAIGLFFRWVRTASHASRLRRPSRFGENSEWRREHDANRCWKTTSIYQQIGHHPRVVR</sequence>
<dbReference type="Proteomes" id="UP001056384">
    <property type="component" value="Chromosome 4"/>
</dbReference>
<name>A0A9Q9ATH1_9PEZI</name>
<keyword evidence="3" id="KW-1185">Reference proteome</keyword>
<reference evidence="2" key="1">
    <citation type="submission" date="2022-06" db="EMBL/GenBank/DDBJ databases">
        <title>Complete genome sequences of two strains of the flax pathogen Septoria linicola.</title>
        <authorList>
            <person name="Lapalu N."/>
            <person name="Simon A."/>
            <person name="Demenou B."/>
            <person name="Paumier D."/>
            <person name="Guillot M.-P."/>
            <person name="Gout L."/>
            <person name="Valade R."/>
        </authorList>
    </citation>
    <scope>NUCLEOTIDE SEQUENCE</scope>
    <source>
        <strain evidence="2">SE15195</strain>
    </source>
</reference>
<keyword evidence="1" id="KW-0472">Membrane</keyword>
<evidence type="ECO:0000256" key="1">
    <source>
        <dbReference type="SAM" id="Phobius"/>
    </source>
</evidence>
<organism evidence="2 3">
    <name type="scientific">Septoria linicola</name>
    <dbReference type="NCBI Taxonomy" id="215465"/>
    <lineage>
        <taxon>Eukaryota</taxon>
        <taxon>Fungi</taxon>
        <taxon>Dikarya</taxon>
        <taxon>Ascomycota</taxon>
        <taxon>Pezizomycotina</taxon>
        <taxon>Dothideomycetes</taxon>
        <taxon>Dothideomycetidae</taxon>
        <taxon>Mycosphaerellales</taxon>
        <taxon>Mycosphaerellaceae</taxon>
        <taxon>Septoria</taxon>
    </lineage>
</organism>
<proteinExistence type="predicted"/>
<accession>A0A9Q9ATH1</accession>
<dbReference type="AlphaFoldDB" id="A0A9Q9ATH1"/>
<evidence type="ECO:0000313" key="2">
    <source>
        <dbReference type="EMBL" id="USW52883.1"/>
    </source>
</evidence>
<evidence type="ECO:0000313" key="3">
    <source>
        <dbReference type="Proteomes" id="UP001056384"/>
    </source>
</evidence>
<keyword evidence="1" id="KW-1133">Transmembrane helix</keyword>
<gene>
    <name evidence="2" type="ORF">Slin15195_G062020</name>
</gene>
<protein>
    <submittedName>
        <fullName evidence="2">Uncharacterized protein</fullName>
    </submittedName>
</protein>
<keyword evidence="1" id="KW-0812">Transmembrane</keyword>
<feature type="transmembrane region" description="Helical" evidence="1">
    <location>
        <begin position="29"/>
        <end position="47"/>
    </location>
</feature>
<dbReference type="EMBL" id="CP099421">
    <property type="protein sequence ID" value="USW52883.1"/>
    <property type="molecule type" value="Genomic_DNA"/>
</dbReference>